<keyword evidence="3" id="KW-1185">Reference proteome</keyword>
<dbReference type="Proteomes" id="UP000001072">
    <property type="component" value="Unassembled WGS sequence"/>
</dbReference>
<accession>F4RNY5</accession>
<dbReference type="OrthoDB" id="5330228at2759"/>
<evidence type="ECO:0000313" key="2">
    <source>
        <dbReference type="EMBL" id="EGG05830.1"/>
    </source>
</evidence>
<name>F4RNY5_MELLP</name>
<dbReference type="EMBL" id="GL883111">
    <property type="protein sequence ID" value="EGG05830.1"/>
    <property type="molecule type" value="Genomic_DNA"/>
</dbReference>
<proteinExistence type="predicted"/>
<sequence length="179" mass="20618">MSSSSFEYALPMQNDHSGNLNLQTQAVTDVSTTGEFSFWGTLHSLDQHIPECKFDQFSRVIHNGRTSQPPSPVMYCRQFSNIIIDLPIARLTEMISRTHCIVQRKSDKEPYFNLQNVSEWKDYQAKHGIFLNGKKLEYNKWTELQNGDKITLLLGNSLEKSLDILKCLIVIDNEYWEAG</sequence>
<dbReference type="RefSeq" id="XP_007410886.1">
    <property type="nucleotide sequence ID" value="XM_007410824.1"/>
</dbReference>
<dbReference type="HOGENOM" id="CLU_1503750_0_0_1"/>
<protein>
    <recommendedName>
        <fullName evidence="1">FHA domain-containing protein</fullName>
    </recommendedName>
</protein>
<dbReference type="AlphaFoldDB" id="F4RNY5"/>
<dbReference type="KEGG" id="mlr:MELLADRAFT_107323"/>
<dbReference type="SUPFAM" id="SSF49879">
    <property type="entry name" value="SMAD/FHA domain"/>
    <property type="match status" value="1"/>
</dbReference>
<dbReference type="InterPro" id="IPR000253">
    <property type="entry name" value="FHA_dom"/>
</dbReference>
<evidence type="ECO:0000259" key="1">
    <source>
        <dbReference type="PROSITE" id="PS50006"/>
    </source>
</evidence>
<gene>
    <name evidence="2" type="ORF">MELLADRAFT_107323</name>
</gene>
<dbReference type="InParanoid" id="F4RNY5"/>
<dbReference type="Pfam" id="PF00498">
    <property type="entry name" value="FHA"/>
    <property type="match status" value="1"/>
</dbReference>
<dbReference type="PROSITE" id="PS50006">
    <property type="entry name" value="FHA_DOMAIN"/>
    <property type="match status" value="1"/>
</dbReference>
<evidence type="ECO:0000313" key="3">
    <source>
        <dbReference type="Proteomes" id="UP000001072"/>
    </source>
</evidence>
<dbReference type="Gene3D" id="2.60.200.20">
    <property type="match status" value="1"/>
</dbReference>
<dbReference type="VEuPathDB" id="FungiDB:MELLADRAFT_107323"/>
<dbReference type="InterPro" id="IPR008984">
    <property type="entry name" value="SMAD_FHA_dom_sf"/>
</dbReference>
<dbReference type="GeneID" id="18923135"/>
<reference evidence="3" key="1">
    <citation type="journal article" date="2011" name="Proc. Natl. Acad. Sci. U.S.A.">
        <title>Obligate biotrophy features unraveled by the genomic analysis of rust fungi.</title>
        <authorList>
            <person name="Duplessis S."/>
            <person name="Cuomo C.A."/>
            <person name="Lin Y.-C."/>
            <person name="Aerts A."/>
            <person name="Tisserant E."/>
            <person name="Veneault-Fourrey C."/>
            <person name="Joly D.L."/>
            <person name="Hacquard S."/>
            <person name="Amselem J."/>
            <person name="Cantarel B.L."/>
            <person name="Chiu R."/>
            <person name="Coutinho P.M."/>
            <person name="Feau N."/>
            <person name="Field M."/>
            <person name="Frey P."/>
            <person name="Gelhaye E."/>
            <person name="Goldberg J."/>
            <person name="Grabherr M.G."/>
            <person name="Kodira C.D."/>
            <person name="Kohler A."/>
            <person name="Kuees U."/>
            <person name="Lindquist E.A."/>
            <person name="Lucas S.M."/>
            <person name="Mago R."/>
            <person name="Mauceli E."/>
            <person name="Morin E."/>
            <person name="Murat C."/>
            <person name="Pangilinan J.L."/>
            <person name="Park R."/>
            <person name="Pearson M."/>
            <person name="Quesneville H."/>
            <person name="Rouhier N."/>
            <person name="Sakthikumar S."/>
            <person name="Salamov A.A."/>
            <person name="Schmutz J."/>
            <person name="Selles B."/>
            <person name="Shapiro H."/>
            <person name="Tanguay P."/>
            <person name="Tuskan G.A."/>
            <person name="Henrissat B."/>
            <person name="Van de Peer Y."/>
            <person name="Rouze P."/>
            <person name="Ellis J.G."/>
            <person name="Dodds P.N."/>
            <person name="Schein J.E."/>
            <person name="Zhong S."/>
            <person name="Hamelin R.C."/>
            <person name="Grigoriev I.V."/>
            <person name="Szabo L.J."/>
            <person name="Martin F."/>
        </authorList>
    </citation>
    <scope>NUCLEOTIDE SEQUENCE [LARGE SCALE GENOMIC DNA]</scope>
    <source>
        <strain evidence="3">98AG31 / pathotype 3-4-7</strain>
    </source>
</reference>
<feature type="domain" description="FHA" evidence="1">
    <location>
        <begin position="61"/>
        <end position="136"/>
    </location>
</feature>
<organism evidence="3">
    <name type="scientific">Melampsora larici-populina (strain 98AG31 / pathotype 3-4-7)</name>
    <name type="common">Poplar leaf rust fungus</name>
    <dbReference type="NCBI Taxonomy" id="747676"/>
    <lineage>
        <taxon>Eukaryota</taxon>
        <taxon>Fungi</taxon>
        <taxon>Dikarya</taxon>
        <taxon>Basidiomycota</taxon>
        <taxon>Pucciniomycotina</taxon>
        <taxon>Pucciniomycetes</taxon>
        <taxon>Pucciniales</taxon>
        <taxon>Melampsoraceae</taxon>
        <taxon>Melampsora</taxon>
    </lineage>
</organism>